<dbReference type="AlphaFoldDB" id="F4LM37"/>
<proteinExistence type="predicted"/>
<dbReference type="STRING" id="906968.Trebr_1289"/>
<reference evidence="3" key="1">
    <citation type="submission" date="2011-04" db="EMBL/GenBank/DDBJ databases">
        <title>The complete genome of Treponema brennaborense DSM 12168.</title>
        <authorList>
            <person name="Lucas S."/>
            <person name="Han J."/>
            <person name="Lapidus A."/>
            <person name="Bruce D."/>
            <person name="Goodwin L."/>
            <person name="Pitluck S."/>
            <person name="Peters L."/>
            <person name="Kyrpides N."/>
            <person name="Mavromatis K."/>
            <person name="Ivanova N."/>
            <person name="Mikhailova N."/>
            <person name="Pagani I."/>
            <person name="Teshima H."/>
            <person name="Detter J.C."/>
            <person name="Tapia R."/>
            <person name="Han C."/>
            <person name="Land M."/>
            <person name="Hauser L."/>
            <person name="Markowitz V."/>
            <person name="Cheng J.-F."/>
            <person name="Hugenholtz P."/>
            <person name="Woyke T."/>
            <person name="Wu D."/>
            <person name="Gronow S."/>
            <person name="Wellnitz S."/>
            <person name="Brambilla E."/>
            <person name="Klenk H.-P."/>
            <person name="Eisen J.A."/>
        </authorList>
    </citation>
    <scope>NUCLEOTIDE SEQUENCE [LARGE SCALE GENOMIC DNA]</scope>
    <source>
        <strain evidence="3">DSM 12168 / CIP 105900 / DD5/3</strain>
    </source>
</reference>
<accession>F4LM37</accession>
<feature type="compositionally biased region" description="Basic and acidic residues" evidence="1">
    <location>
        <begin position="546"/>
        <end position="557"/>
    </location>
</feature>
<evidence type="ECO:0000313" key="3">
    <source>
        <dbReference type="Proteomes" id="UP000006546"/>
    </source>
</evidence>
<name>F4LM37_TREBD</name>
<evidence type="ECO:0008006" key="4">
    <source>
        <dbReference type="Google" id="ProtNLM"/>
    </source>
</evidence>
<dbReference type="eggNOG" id="ENOG502Z8AD">
    <property type="taxonomic scope" value="Bacteria"/>
</dbReference>
<dbReference type="KEGG" id="tbe:Trebr_1289"/>
<protein>
    <recommendedName>
        <fullName evidence="4">Carbohydrate-binding domain-containing protein</fullName>
    </recommendedName>
</protein>
<evidence type="ECO:0000256" key="1">
    <source>
        <dbReference type="SAM" id="MobiDB-lite"/>
    </source>
</evidence>
<dbReference type="InterPro" id="IPR025584">
    <property type="entry name" value="Cthe_2159"/>
</dbReference>
<evidence type="ECO:0000313" key="2">
    <source>
        <dbReference type="EMBL" id="AEE16716.1"/>
    </source>
</evidence>
<feature type="region of interest" description="Disordered" evidence="1">
    <location>
        <begin position="519"/>
        <end position="557"/>
    </location>
</feature>
<dbReference type="Proteomes" id="UP000006546">
    <property type="component" value="Chromosome"/>
</dbReference>
<organism evidence="2 3">
    <name type="scientific">Treponema brennaborense (strain DSM 12168 / CIP 105900 / DD5/3)</name>
    <dbReference type="NCBI Taxonomy" id="906968"/>
    <lineage>
        <taxon>Bacteria</taxon>
        <taxon>Pseudomonadati</taxon>
        <taxon>Spirochaetota</taxon>
        <taxon>Spirochaetia</taxon>
        <taxon>Spirochaetales</taxon>
        <taxon>Treponemataceae</taxon>
        <taxon>Treponema</taxon>
    </lineage>
</organism>
<sequence>MILFKYKTMFFLCLFFTAIGGVLFSQTQCELSVGDFKADRYDAADFSITVPLELSLLIQNTQNPVTLGYGVQAVITDDCVTVTAETADPIRFTVSGSLDRTLEIAAAGTSAVELAGVAITAANGPALCVSGGGRTFIVTASGSENNLSDARSADQDGKKGSVYAAGALVLTGTGTLTVNGAYKSTIYGGDYIRVTGGTVVVNAAGKNAILAVNGFIFDDGMLRISATGTARGAETKGIKVEGSESAFGAGKGWIALNGGTLDIESVGKAVTASWDIDEDASTASTADDPDPSVTVNGGLITIKTTGTPYETAKDSLSPEGIEGKSRVTVNGGQLTLLCTDDCLNAGNDITINGGYVYAASSQNDAIDSNGTIHITGGVIVAAAPTRPECAFDCDSNTFSITGGIIAGFGSSNYSRPTESACTQNVLVFADIGAAAGTTIALSDEKGKSVYAVTIPCDFEIMIVSSPAIRTGTYELKTSVSAEGDCFNGLYAENPTVSGGVTLRTVTVSARVTAPEFAPAGRGFGDRLNGNGKKPFGMPPENQDGNMPERFDPRQRRN</sequence>
<keyword evidence="3" id="KW-1185">Reference proteome</keyword>
<dbReference type="Pfam" id="PF14262">
    <property type="entry name" value="Cthe_2159"/>
    <property type="match status" value="1"/>
</dbReference>
<dbReference type="RefSeq" id="WP_013758423.1">
    <property type="nucleotide sequence ID" value="NC_015500.1"/>
</dbReference>
<dbReference type="HOGENOM" id="CLU_437235_0_0_12"/>
<gene>
    <name evidence="2" type="ordered locus">Trebr_1289</name>
</gene>
<dbReference type="EMBL" id="CP002696">
    <property type="protein sequence ID" value="AEE16716.1"/>
    <property type="molecule type" value="Genomic_DNA"/>
</dbReference>